<keyword evidence="7" id="KW-0732">Signal</keyword>
<gene>
    <name evidence="9" type="ORF">K7472_31875</name>
</gene>
<evidence type="ECO:0000313" key="9">
    <source>
        <dbReference type="EMBL" id="MBY8889408.1"/>
    </source>
</evidence>
<evidence type="ECO:0000256" key="6">
    <source>
        <dbReference type="ARBA" id="ARBA00023098"/>
    </source>
</evidence>
<dbReference type="Proteomes" id="UP001198565">
    <property type="component" value="Unassembled WGS sequence"/>
</dbReference>
<comment type="catalytic activity">
    <reaction evidence="1">
        <text>a 1,2-diacyl-sn-glycero-3-phosphocholine + H2O = a 1,2-diacyl-sn-glycero-3-phosphate + choline + H(+)</text>
        <dbReference type="Rhea" id="RHEA:14445"/>
        <dbReference type="ChEBI" id="CHEBI:15354"/>
        <dbReference type="ChEBI" id="CHEBI:15377"/>
        <dbReference type="ChEBI" id="CHEBI:15378"/>
        <dbReference type="ChEBI" id="CHEBI:57643"/>
        <dbReference type="ChEBI" id="CHEBI:58608"/>
        <dbReference type="EC" id="3.1.4.4"/>
    </reaction>
</comment>
<dbReference type="PANTHER" id="PTHR43856">
    <property type="entry name" value="CARDIOLIPIN HYDROLASE"/>
    <property type="match status" value="1"/>
</dbReference>
<feature type="domain" description="PLD phosphodiesterase" evidence="8">
    <location>
        <begin position="126"/>
        <end position="153"/>
    </location>
</feature>
<dbReference type="EC" id="3.1.4.4" evidence="3"/>
<evidence type="ECO:0000256" key="7">
    <source>
        <dbReference type="SAM" id="SignalP"/>
    </source>
</evidence>
<feature type="chain" id="PRO_5045365059" description="phospholipase D" evidence="7">
    <location>
        <begin position="40"/>
        <end position="341"/>
    </location>
</feature>
<evidence type="ECO:0000256" key="2">
    <source>
        <dbReference type="ARBA" id="ARBA00008664"/>
    </source>
</evidence>
<protein>
    <recommendedName>
        <fullName evidence="3">phospholipase D</fullName>
        <ecNumber evidence="3">3.1.4.4</ecNumber>
    </recommendedName>
</protein>
<dbReference type="SUPFAM" id="SSF56024">
    <property type="entry name" value="Phospholipase D/nuclease"/>
    <property type="match status" value="2"/>
</dbReference>
<keyword evidence="10" id="KW-1185">Reference proteome</keyword>
<keyword evidence="6" id="KW-0443">Lipid metabolism</keyword>
<reference evidence="9 10" key="1">
    <citation type="submission" date="2021-08" db="EMBL/GenBank/DDBJ databases">
        <title>Streptomyces sp. PTM05 isolated from lichen.</title>
        <authorList>
            <person name="Somphong A."/>
            <person name="Phongsopitanun W."/>
            <person name="Tanasupawat S."/>
        </authorList>
    </citation>
    <scope>NUCLEOTIDE SEQUENCE [LARGE SCALE GENOMIC DNA]</scope>
    <source>
        <strain evidence="9 10">Ptm05</strain>
    </source>
</reference>
<evidence type="ECO:0000259" key="8">
    <source>
        <dbReference type="PROSITE" id="PS50035"/>
    </source>
</evidence>
<accession>A0ABS7R1R3</accession>
<comment type="similarity">
    <text evidence="2">Belongs to the phospholipase D family.</text>
</comment>
<dbReference type="InterPro" id="IPR051406">
    <property type="entry name" value="PLD_domain"/>
</dbReference>
<keyword evidence="5" id="KW-0442">Lipid degradation</keyword>
<name>A0ABS7R1R3_9ACTN</name>
<evidence type="ECO:0000256" key="1">
    <source>
        <dbReference type="ARBA" id="ARBA00000798"/>
    </source>
</evidence>
<evidence type="ECO:0000313" key="10">
    <source>
        <dbReference type="Proteomes" id="UP001198565"/>
    </source>
</evidence>
<dbReference type="InterPro" id="IPR025202">
    <property type="entry name" value="PLD-like_dom"/>
</dbReference>
<dbReference type="InterPro" id="IPR001736">
    <property type="entry name" value="PLipase_D/transphosphatidylase"/>
</dbReference>
<evidence type="ECO:0000256" key="4">
    <source>
        <dbReference type="ARBA" id="ARBA00022801"/>
    </source>
</evidence>
<evidence type="ECO:0000256" key="3">
    <source>
        <dbReference type="ARBA" id="ARBA00012027"/>
    </source>
</evidence>
<sequence length="341" mass="36191">MHPFLADPHPGGSVLRSRVITTSLAACAALALAAPYSSAASGSYSLIVQPDQGIAPIDSIINSAAKSIDLTMYELSDTTTEQDLAARAKAGVTVRVILDQREKSTNQAAYTYLKDNGVGVVWSSTTYYYTHEKSMVIDGTEAVVMSGNMTSEYYSADRNYSVTDTDSADVSAMETVFSADYAHKAVTPGDGDHLVWSPTDSQNQLVALINGATKNLYVENQELTDTAVVNALAAAAKRGVAVELVMTNDENQYSSEFDTLTSAGAKVSTYAENAPLYIHAKAIVADHGTSSEKVFVGSENFTSTSLNENRELGIILQNSTIGDGVETVIAKDFTGGTAWTS</sequence>
<keyword evidence="4" id="KW-0378">Hydrolase</keyword>
<dbReference type="PANTHER" id="PTHR43856:SF1">
    <property type="entry name" value="MITOCHONDRIAL CARDIOLIPIN HYDROLASE"/>
    <property type="match status" value="1"/>
</dbReference>
<proteinExistence type="inferred from homology"/>
<dbReference type="PROSITE" id="PS50035">
    <property type="entry name" value="PLD"/>
    <property type="match status" value="2"/>
</dbReference>
<comment type="caution">
    <text evidence="9">The sequence shown here is derived from an EMBL/GenBank/DDBJ whole genome shotgun (WGS) entry which is preliminary data.</text>
</comment>
<feature type="signal peptide" evidence="7">
    <location>
        <begin position="1"/>
        <end position="39"/>
    </location>
</feature>
<dbReference type="Pfam" id="PF13091">
    <property type="entry name" value="PLDc_2"/>
    <property type="match status" value="2"/>
</dbReference>
<dbReference type="Gene3D" id="3.30.870.10">
    <property type="entry name" value="Endonuclease Chain A"/>
    <property type="match status" value="2"/>
</dbReference>
<organism evidence="9 10">
    <name type="scientific">Streptantibioticus parmotrematis</name>
    <dbReference type="NCBI Taxonomy" id="2873249"/>
    <lineage>
        <taxon>Bacteria</taxon>
        <taxon>Bacillati</taxon>
        <taxon>Actinomycetota</taxon>
        <taxon>Actinomycetes</taxon>
        <taxon>Kitasatosporales</taxon>
        <taxon>Streptomycetaceae</taxon>
        <taxon>Streptantibioticus</taxon>
    </lineage>
</organism>
<feature type="domain" description="PLD phosphodiesterase" evidence="8">
    <location>
        <begin position="274"/>
        <end position="305"/>
    </location>
</feature>
<evidence type="ECO:0000256" key="5">
    <source>
        <dbReference type="ARBA" id="ARBA00022963"/>
    </source>
</evidence>
<dbReference type="EMBL" id="JAINVZ010000046">
    <property type="protein sequence ID" value="MBY8889408.1"/>
    <property type="molecule type" value="Genomic_DNA"/>
</dbReference>